<dbReference type="RefSeq" id="XP_036804665.1">
    <property type="nucleotide sequence ID" value="XM_036948770.1"/>
</dbReference>
<feature type="region of interest" description="Disordered" evidence="3">
    <location>
        <begin position="662"/>
        <end position="756"/>
    </location>
</feature>
<evidence type="ECO:0000313" key="5">
    <source>
        <dbReference type="Proteomes" id="UP000694395"/>
    </source>
</evidence>
<feature type="region of interest" description="Disordered" evidence="3">
    <location>
        <begin position="453"/>
        <end position="474"/>
    </location>
</feature>
<dbReference type="PROSITE" id="PS50096">
    <property type="entry name" value="IQ"/>
    <property type="match status" value="2"/>
</dbReference>
<gene>
    <name evidence="4" type="primary">LOC118936549</name>
</gene>
<dbReference type="InterPro" id="IPR052318">
    <property type="entry name" value="CellDiv_DevSignal_Domain"/>
</dbReference>
<dbReference type="AlphaFoldDB" id="A0A8K9UFP9"/>
<feature type="compositionally biased region" description="Low complexity" evidence="3">
    <location>
        <begin position="683"/>
        <end position="696"/>
    </location>
</feature>
<dbReference type="Proteomes" id="UP000694395">
    <property type="component" value="Chromosome 17"/>
</dbReference>
<accession>A0A8K9UFP9</accession>
<protein>
    <recommendedName>
        <fullName evidence="6">IQ domain-containing protein E</fullName>
    </recommendedName>
</protein>
<dbReference type="InterPro" id="IPR000048">
    <property type="entry name" value="IQ_motif_EF-hand-BS"/>
</dbReference>
<evidence type="ECO:0000256" key="2">
    <source>
        <dbReference type="SAM" id="Coils"/>
    </source>
</evidence>
<evidence type="ECO:0000256" key="3">
    <source>
        <dbReference type="SAM" id="MobiDB-lite"/>
    </source>
</evidence>
<dbReference type="PANTHER" id="PTHR22590:SF3">
    <property type="entry name" value="IQ DOMAIN-CONTAINING PROTEIN E"/>
    <property type="match status" value="1"/>
</dbReference>
<evidence type="ECO:0008006" key="6">
    <source>
        <dbReference type="Google" id="ProtNLM"/>
    </source>
</evidence>
<keyword evidence="2" id="KW-0175">Coiled coil</keyword>
<dbReference type="Ensembl" id="ENSOMYT00000140160.1">
    <property type="protein sequence ID" value="ENSOMYP00000110122.1"/>
    <property type="gene ID" value="ENSOMYG00000066607.1"/>
</dbReference>
<name>A0A8K9UFP9_ONCMY</name>
<dbReference type="Pfam" id="PF00612">
    <property type="entry name" value="IQ"/>
    <property type="match status" value="1"/>
</dbReference>
<keyword evidence="1" id="KW-0677">Repeat</keyword>
<reference evidence="4" key="2">
    <citation type="submission" date="2025-08" db="UniProtKB">
        <authorList>
            <consortium name="Ensembl"/>
        </authorList>
    </citation>
    <scope>IDENTIFICATION</scope>
</reference>
<sequence length="772" mass="88241">MSLVASDIPTDEDLEDMVEDGLSLATYISDSGKKARKKKLSGKPPPSPRSPYLSSMDVNQRRSAVSAWRPLRGTLGERGEALAGRGDTLLERGEAARTPRENCLASLSNGHGLSQSLRVDFDTTHTSACLSSSPCTPEYLQQALGIKKPKHLHSSSNDFREKEDMYDEIIHLKKSLQAQKSEKDRMKAKLRRLEEDKTKKDKQIEQLLDPTKGPEYTLSLVDKKHQGSLVVNGLKQRILKLEQQCREKENTVTKLQSELQTTNLEELKITVETYFEEIQRLRMILDATEKSSRTESKGSQRKQKVLSSTVLRLSENLKQLQQENHTLREELNTDSPASGLKAYKDWSRQRVLRRLVELERRLEEGSRDPARRSGVDRLVQTDHHTTPTETGVATTPGITTVTTEGGVAVVNTQQEGEGFVRLKGCVRQLEQEKAELQETLTDREQELRQLMAEREQEEKETERRKNERRSEHEKETRLYLLEIEQLTVKIQSLEEEKKRWTEEEQNQEENRKENPEGREEKEREEREEQNQDNRKENPEGREEKEREEREEQNQDKERAARVIQREWLEHRDRDTVLVQSAIRGHLLRQSQIAHLRDTHTSTLSKVSLSLSHTHMYDEDIHLKKNGQSQRGTDVTSRVEDGELVAVTLIQSVFRGHLTRSALMTESSESPAPPPCGPTPAPRRVPSSPSTHTPSNTALPGSDADEDVTELSEEDPWPVSNTLSNRRRLTPAQLQLHPPPDSKVAKAMDSEDSDDDIIVSPSRLVGRREEIYF</sequence>
<feature type="coiled-coil region" evidence="2">
    <location>
        <begin position="231"/>
        <end position="368"/>
    </location>
</feature>
<reference evidence="4" key="3">
    <citation type="submission" date="2025-09" db="UniProtKB">
        <authorList>
            <consortium name="Ensembl"/>
        </authorList>
    </citation>
    <scope>IDENTIFICATION</scope>
</reference>
<dbReference type="SMART" id="SM00015">
    <property type="entry name" value="IQ"/>
    <property type="match status" value="2"/>
</dbReference>
<dbReference type="GeneTree" id="ENSGT00940000163679"/>
<dbReference type="PANTHER" id="PTHR22590">
    <property type="entry name" value="MYOSIN MOTOR DOMAIN-CONTAINING PROTEIN"/>
    <property type="match status" value="1"/>
</dbReference>
<evidence type="ECO:0000313" key="4">
    <source>
        <dbReference type="Ensembl" id="ENSOMYP00000110122.1"/>
    </source>
</evidence>
<organism evidence="4 5">
    <name type="scientific">Oncorhynchus mykiss</name>
    <name type="common">Rainbow trout</name>
    <name type="synonym">Salmo gairdneri</name>
    <dbReference type="NCBI Taxonomy" id="8022"/>
    <lineage>
        <taxon>Eukaryota</taxon>
        <taxon>Metazoa</taxon>
        <taxon>Chordata</taxon>
        <taxon>Craniata</taxon>
        <taxon>Vertebrata</taxon>
        <taxon>Euteleostomi</taxon>
        <taxon>Actinopterygii</taxon>
        <taxon>Neopterygii</taxon>
        <taxon>Teleostei</taxon>
        <taxon>Protacanthopterygii</taxon>
        <taxon>Salmoniformes</taxon>
        <taxon>Salmonidae</taxon>
        <taxon>Salmoninae</taxon>
        <taxon>Oncorhynchus</taxon>
    </lineage>
</organism>
<evidence type="ECO:0000256" key="1">
    <source>
        <dbReference type="ARBA" id="ARBA00022737"/>
    </source>
</evidence>
<feature type="region of interest" description="Disordered" evidence="3">
    <location>
        <begin position="31"/>
        <end position="54"/>
    </location>
</feature>
<proteinExistence type="predicted"/>
<dbReference type="CDD" id="cd23767">
    <property type="entry name" value="IQCD"/>
    <property type="match status" value="1"/>
</dbReference>
<dbReference type="GeneID" id="118936549"/>
<dbReference type="Gene3D" id="1.20.5.190">
    <property type="match status" value="1"/>
</dbReference>
<feature type="coiled-coil region" evidence="2">
    <location>
        <begin position="169"/>
        <end position="203"/>
    </location>
</feature>
<feature type="compositionally biased region" description="Pro residues" evidence="3">
    <location>
        <begin position="670"/>
        <end position="682"/>
    </location>
</feature>
<feature type="compositionally biased region" description="Acidic residues" evidence="3">
    <location>
        <begin position="702"/>
        <end position="715"/>
    </location>
</feature>
<keyword evidence="5" id="KW-1185">Reference proteome</keyword>
<feature type="region of interest" description="Disordered" evidence="3">
    <location>
        <begin position="498"/>
        <end position="559"/>
    </location>
</feature>
<reference evidence="4" key="1">
    <citation type="submission" date="2020-07" db="EMBL/GenBank/DDBJ databases">
        <title>A long reads based de novo assembly of the rainbow trout Arlee double haploid line genome.</title>
        <authorList>
            <person name="Gao G."/>
            <person name="Palti Y."/>
        </authorList>
    </citation>
    <scope>NUCLEOTIDE SEQUENCE [LARGE SCALE GENOMIC DNA]</scope>
</reference>